<dbReference type="Proteomes" id="UP000516361">
    <property type="component" value="Chromosome"/>
</dbReference>
<dbReference type="EMBL" id="AP018712">
    <property type="protein sequence ID" value="BBE31980.1"/>
    <property type="molecule type" value="Genomic_DNA"/>
</dbReference>
<reference evidence="1 2" key="1">
    <citation type="submission" date="2018-06" db="EMBL/GenBank/DDBJ databases">
        <title>Genome sequencing of Oceanotoga sp. sy52.</title>
        <authorList>
            <person name="Mori K."/>
        </authorList>
    </citation>
    <scope>NUCLEOTIDE SEQUENCE [LARGE SCALE GENOMIC DNA]</scope>
    <source>
        <strain evidence="2">sy52</strain>
    </source>
</reference>
<sequence>MIGVTSWQVPGNYLENIKIFKDNVDFTELLVYTWNDEVKELLDKEIPEILKIMKISIHLPTDSLDNCLKAIHYFKNIDVFALTIHPFGDIKEFKKVFEEGKNLYGEKLCIENLEDGNFNKYYRAISALKPSITMDYGHLLMLEEKPDSFYRRYENLIKEIHYHGVKNSKGHTLPDENQFNVFLKFLKKFKIKLPICIELFKLEDTLSVVKKLKNV</sequence>
<keyword evidence="2" id="KW-1185">Reference proteome</keyword>
<dbReference type="AlphaFoldDB" id="A0A7G1G5U8"/>
<evidence type="ECO:0008006" key="3">
    <source>
        <dbReference type="Google" id="ProtNLM"/>
    </source>
</evidence>
<dbReference type="RefSeq" id="WP_190614840.1">
    <property type="nucleotide sequence ID" value="NZ_AP018712.1"/>
</dbReference>
<dbReference type="SUPFAM" id="SSF51658">
    <property type="entry name" value="Xylose isomerase-like"/>
    <property type="match status" value="1"/>
</dbReference>
<proteinExistence type="predicted"/>
<gene>
    <name evidence="1" type="ORF">OSSY52_21210</name>
</gene>
<dbReference type="InParanoid" id="A0A7G1G5U8"/>
<dbReference type="NCBIfam" id="NF041277">
    <property type="entry name" value="coba_remo_CbiR"/>
    <property type="match status" value="1"/>
</dbReference>
<evidence type="ECO:0000313" key="2">
    <source>
        <dbReference type="Proteomes" id="UP000516361"/>
    </source>
</evidence>
<dbReference type="Gene3D" id="3.20.20.150">
    <property type="entry name" value="Divalent-metal-dependent TIM barrel enzymes"/>
    <property type="match status" value="1"/>
</dbReference>
<protein>
    <recommendedName>
        <fullName evidence="3">Xylose isomerase-like TIM barrel domain-containing protein</fullName>
    </recommendedName>
</protein>
<accession>A0A7G1G5U8</accession>
<dbReference type="InterPro" id="IPR036237">
    <property type="entry name" value="Xyl_isomerase-like_sf"/>
</dbReference>
<organism evidence="1 2">
    <name type="scientific">Tepiditoga spiralis</name>
    <dbReference type="NCBI Taxonomy" id="2108365"/>
    <lineage>
        <taxon>Bacteria</taxon>
        <taxon>Thermotogati</taxon>
        <taxon>Thermotogota</taxon>
        <taxon>Thermotogae</taxon>
        <taxon>Petrotogales</taxon>
        <taxon>Petrotogaceae</taxon>
        <taxon>Tepiditoga</taxon>
    </lineage>
</organism>
<evidence type="ECO:0000313" key="1">
    <source>
        <dbReference type="EMBL" id="BBE31980.1"/>
    </source>
</evidence>
<dbReference type="KEGG" id="ocy:OSSY52_21210"/>
<name>A0A7G1G5U8_9BACT</name>